<proteinExistence type="predicted"/>
<organism evidence="1 2">
    <name type="scientific">Burkholderia paludis</name>
    <dbReference type="NCBI Taxonomy" id="1506587"/>
    <lineage>
        <taxon>Bacteria</taxon>
        <taxon>Pseudomonadati</taxon>
        <taxon>Pseudomonadota</taxon>
        <taxon>Betaproteobacteria</taxon>
        <taxon>Burkholderiales</taxon>
        <taxon>Burkholderiaceae</taxon>
        <taxon>Burkholderia</taxon>
        <taxon>Burkholderia cepacia complex</taxon>
    </lineage>
</organism>
<dbReference type="EMBL" id="CABVQD010000027">
    <property type="protein sequence ID" value="VWC21967.1"/>
    <property type="molecule type" value="Genomic_DNA"/>
</dbReference>
<evidence type="ECO:0000313" key="2">
    <source>
        <dbReference type="Proteomes" id="UP000494330"/>
    </source>
</evidence>
<protein>
    <submittedName>
        <fullName evidence="1">Uncharacterized protein</fullName>
    </submittedName>
</protein>
<gene>
    <name evidence="1" type="ORF">BPA30113_05789</name>
</gene>
<name>A0A6P2QPH8_9BURK</name>
<sequence>MEGEAGLYSLFRKWALQKPHDLKRESITLAMLYRAALERKWNAGRLAGLS</sequence>
<keyword evidence="2" id="KW-1185">Reference proteome</keyword>
<accession>A0A6P2QPH8</accession>
<dbReference type="Proteomes" id="UP000494330">
    <property type="component" value="Unassembled WGS sequence"/>
</dbReference>
<dbReference type="AlphaFoldDB" id="A0A6P2QPH8"/>
<evidence type="ECO:0000313" key="1">
    <source>
        <dbReference type="EMBL" id="VWC21967.1"/>
    </source>
</evidence>
<reference evidence="1 2" key="1">
    <citation type="submission" date="2019-09" db="EMBL/GenBank/DDBJ databases">
        <authorList>
            <person name="Depoorter E."/>
        </authorList>
    </citation>
    <scope>NUCLEOTIDE SEQUENCE [LARGE SCALE GENOMIC DNA]</scope>
    <source>
        <strain evidence="1">LMG 30113</strain>
    </source>
</reference>